<dbReference type="Gene3D" id="2.40.240.130">
    <property type="match status" value="1"/>
</dbReference>
<dbReference type="Proteomes" id="UP000785679">
    <property type="component" value="Unassembled WGS sequence"/>
</dbReference>
<dbReference type="OrthoDB" id="10007451at2759"/>
<accession>A0A8J8NHN5</accession>
<feature type="domain" description="DIX" evidence="2">
    <location>
        <begin position="4"/>
        <end position="81"/>
    </location>
</feature>
<dbReference type="InterPro" id="IPR001158">
    <property type="entry name" value="DIX"/>
</dbReference>
<gene>
    <name evidence="3" type="ORF">FGO68_gene13396</name>
</gene>
<dbReference type="SUPFAM" id="SSF54236">
    <property type="entry name" value="Ubiquitin-like"/>
    <property type="match status" value="1"/>
</dbReference>
<organism evidence="3 4">
    <name type="scientific">Halteria grandinella</name>
    <dbReference type="NCBI Taxonomy" id="5974"/>
    <lineage>
        <taxon>Eukaryota</taxon>
        <taxon>Sar</taxon>
        <taxon>Alveolata</taxon>
        <taxon>Ciliophora</taxon>
        <taxon>Intramacronucleata</taxon>
        <taxon>Spirotrichea</taxon>
        <taxon>Stichotrichia</taxon>
        <taxon>Sporadotrichida</taxon>
        <taxon>Halteriidae</taxon>
        <taxon>Halteria</taxon>
    </lineage>
</organism>
<dbReference type="GO" id="GO:0016055">
    <property type="term" value="P:Wnt signaling pathway"/>
    <property type="evidence" value="ECO:0007669"/>
    <property type="project" value="UniProtKB-KW"/>
</dbReference>
<dbReference type="PANTHER" id="PTHR42509:SF1">
    <property type="entry name" value="DIX DOMAIN-CONTAINING PROTEIN"/>
    <property type="match status" value="1"/>
</dbReference>
<comment type="caution">
    <text evidence="3">The sequence shown here is derived from an EMBL/GenBank/DDBJ whole genome shotgun (WGS) entry which is preliminary data.</text>
</comment>
<dbReference type="PANTHER" id="PTHR42509">
    <property type="entry name" value="DIX DOMAIN-CONTAINING PROTEIN"/>
    <property type="match status" value="1"/>
</dbReference>
<dbReference type="AlphaFoldDB" id="A0A8J8NHN5"/>
<dbReference type="InterPro" id="IPR029071">
    <property type="entry name" value="Ubiquitin-like_domsf"/>
</dbReference>
<evidence type="ECO:0000259" key="2">
    <source>
        <dbReference type="Pfam" id="PF00778"/>
    </source>
</evidence>
<keyword evidence="1" id="KW-0879">Wnt signaling pathway</keyword>
<proteinExistence type="predicted"/>
<sequence length="169" mass="19380">MALTNVFYYVPEDNETPEQLNYFKIFKPQSDIRIGDIQSHFPVAGDYHFRFQFKYQGQLVWLDHSNETSALPQVDGLIIIKATRKRWVTKHRQHVLHASQSMLPPQKHNDDLLFEMAAPVNVQQHGVSAQSEGARLVDDLLGQVDWTAGASVQQNQSSNKNNDFDLLFN</sequence>
<reference evidence="3" key="1">
    <citation type="submission" date="2019-06" db="EMBL/GenBank/DDBJ databases">
        <authorList>
            <person name="Zheng W."/>
        </authorList>
    </citation>
    <scope>NUCLEOTIDE SEQUENCE</scope>
    <source>
        <strain evidence="3">QDHG01</strain>
    </source>
</reference>
<dbReference type="EMBL" id="RRYP01015969">
    <property type="protein sequence ID" value="TNV75267.1"/>
    <property type="molecule type" value="Genomic_DNA"/>
</dbReference>
<name>A0A8J8NHN5_HALGN</name>
<dbReference type="Pfam" id="PF00778">
    <property type="entry name" value="DIX"/>
    <property type="match status" value="1"/>
</dbReference>
<evidence type="ECO:0000313" key="3">
    <source>
        <dbReference type="EMBL" id="TNV75267.1"/>
    </source>
</evidence>
<protein>
    <recommendedName>
        <fullName evidence="2">DIX domain-containing protein</fullName>
    </recommendedName>
</protein>
<evidence type="ECO:0000256" key="1">
    <source>
        <dbReference type="ARBA" id="ARBA00022687"/>
    </source>
</evidence>
<dbReference type="InterPro" id="IPR038207">
    <property type="entry name" value="DIX_dom_sf"/>
</dbReference>
<evidence type="ECO:0000313" key="4">
    <source>
        <dbReference type="Proteomes" id="UP000785679"/>
    </source>
</evidence>
<keyword evidence="4" id="KW-1185">Reference proteome</keyword>